<reference evidence="8" key="2">
    <citation type="submission" date="2025-08" db="UniProtKB">
        <authorList>
            <consortium name="Ensembl"/>
        </authorList>
    </citation>
    <scope>IDENTIFICATION</scope>
</reference>
<evidence type="ECO:0000313" key="8">
    <source>
        <dbReference type="Ensembl" id="ENSMFAP00000047514.1"/>
    </source>
</evidence>
<proteinExistence type="predicted"/>
<evidence type="ECO:0000256" key="6">
    <source>
        <dbReference type="ARBA" id="ARBA00022918"/>
    </source>
</evidence>
<evidence type="ECO:0000256" key="3">
    <source>
        <dbReference type="ARBA" id="ARBA00022722"/>
    </source>
</evidence>
<organism evidence="8 9">
    <name type="scientific">Macaca fascicularis</name>
    <name type="common">Crab-eating macaque</name>
    <name type="synonym">Cynomolgus monkey</name>
    <dbReference type="NCBI Taxonomy" id="9541"/>
    <lineage>
        <taxon>Eukaryota</taxon>
        <taxon>Metazoa</taxon>
        <taxon>Chordata</taxon>
        <taxon>Craniata</taxon>
        <taxon>Vertebrata</taxon>
        <taxon>Euteleostomi</taxon>
        <taxon>Mammalia</taxon>
        <taxon>Eutheria</taxon>
        <taxon>Euarchontoglires</taxon>
        <taxon>Primates</taxon>
        <taxon>Haplorrhini</taxon>
        <taxon>Catarrhini</taxon>
        <taxon>Cercopithecidae</taxon>
        <taxon>Cercopithecinae</taxon>
        <taxon>Macaca</taxon>
    </lineage>
</organism>
<reference evidence="8 9" key="1">
    <citation type="submission" date="2013-03" db="EMBL/GenBank/DDBJ databases">
        <authorList>
            <person name="Warren W."/>
            <person name="Wilson R.K."/>
        </authorList>
    </citation>
    <scope>NUCLEOTIDE SEQUENCE</scope>
</reference>
<keyword evidence="4" id="KW-0255">Endonuclease</keyword>
<dbReference type="GO" id="GO:0015074">
    <property type="term" value="P:DNA integration"/>
    <property type="evidence" value="ECO:0007669"/>
    <property type="project" value="InterPro"/>
</dbReference>
<dbReference type="Ensembl" id="ENSMFAT00000087750.1">
    <property type="protein sequence ID" value="ENSMFAP00000047514.1"/>
    <property type="gene ID" value="ENSMFAG00000052710.1"/>
</dbReference>
<dbReference type="GO" id="GO:0016787">
    <property type="term" value="F:hydrolase activity"/>
    <property type="evidence" value="ECO:0007669"/>
    <property type="project" value="UniProtKB-KW"/>
</dbReference>
<evidence type="ECO:0000256" key="2">
    <source>
        <dbReference type="ARBA" id="ARBA00022695"/>
    </source>
</evidence>
<dbReference type="PANTHER" id="PTHR41694">
    <property type="entry name" value="ENDOGENOUS RETROVIRUS GROUP K MEMBER POL PROTEIN"/>
    <property type="match status" value="1"/>
</dbReference>
<evidence type="ECO:0000259" key="7">
    <source>
        <dbReference type="PROSITE" id="PS50994"/>
    </source>
</evidence>
<dbReference type="GO" id="GO:0004519">
    <property type="term" value="F:endonuclease activity"/>
    <property type="evidence" value="ECO:0007669"/>
    <property type="project" value="UniProtKB-KW"/>
</dbReference>
<keyword evidence="6" id="KW-0695">RNA-directed DNA polymerase</keyword>
<keyword evidence="3" id="KW-0540">Nuclease</keyword>
<protein>
    <recommendedName>
        <fullName evidence="7">Integrase catalytic domain-containing protein</fullName>
    </recommendedName>
</protein>
<dbReference type="PROSITE" id="PS50994">
    <property type="entry name" value="INTEGRASE"/>
    <property type="match status" value="1"/>
</dbReference>
<dbReference type="InterPro" id="IPR036397">
    <property type="entry name" value="RNaseH_sf"/>
</dbReference>
<sequence length="342" mass="37739">MWMDLSEWSKTVRISVSHVSAYQWVTSAEDFNNQVDRMSPSVHSSQPLSPVTPVIAQWAHEQSGHGGRDGGYIWAQEHGLPLTKADLATATAECPICQQQRPILSPQYGTIPWGDQPATRWHVDDTGPLSSWKGQRFVLTGLNTYSRYGFAYPACNASSKTTIICGLTECLIHCHGIPHSIASDQGTHFMAKEVWQWVHAHGIHWSYHVPHHPEAAGLIEQNGLLKSQLQHQLGDNTLQGWGKVLQKAMYALDQCPIYINSLTARIHRSRNQGVEVAPLIITLRDPLAKFLLPVPTTLHSAGLEVLVSKGGTLPPGNTTVIPLNRKIVNWTLGAPPTFKSTV</sequence>
<keyword evidence="1" id="KW-0808">Transferase</keyword>
<reference evidence="8" key="3">
    <citation type="submission" date="2025-09" db="UniProtKB">
        <authorList>
            <consortium name="Ensembl"/>
        </authorList>
    </citation>
    <scope>IDENTIFICATION</scope>
</reference>
<dbReference type="PANTHER" id="PTHR41694:SF3">
    <property type="entry name" value="RNA-DIRECTED DNA POLYMERASE-RELATED"/>
    <property type="match status" value="1"/>
</dbReference>
<keyword evidence="5" id="KW-0378">Hydrolase</keyword>
<evidence type="ECO:0000256" key="5">
    <source>
        <dbReference type="ARBA" id="ARBA00022801"/>
    </source>
</evidence>
<evidence type="ECO:0000256" key="4">
    <source>
        <dbReference type="ARBA" id="ARBA00022759"/>
    </source>
</evidence>
<dbReference type="GO" id="GO:0035613">
    <property type="term" value="F:RNA stem-loop binding"/>
    <property type="evidence" value="ECO:0007669"/>
    <property type="project" value="TreeGrafter"/>
</dbReference>
<dbReference type="Proteomes" id="UP000233100">
    <property type="component" value="Chromosome 5"/>
</dbReference>
<dbReference type="InterPro" id="IPR012337">
    <property type="entry name" value="RNaseH-like_sf"/>
</dbReference>
<dbReference type="GeneTree" id="ENSGT00960000187632"/>
<keyword evidence="2" id="KW-0548">Nucleotidyltransferase</keyword>
<dbReference type="Pfam" id="PF00665">
    <property type="entry name" value="rve"/>
    <property type="match status" value="1"/>
</dbReference>
<dbReference type="Gene3D" id="3.30.420.10">
    <property type="entry name" value="Ribonuclease H-like superfamily/Ribonuclease H"/>
    <property type="match status" value="1"/>
</dbReference>
<accession>A0A7N9CDI8</accession>
<evidence type="ECO:0000313" key="9">
    <source>
        <dbReference type="Proteomes" id="UP000233100"/>
    </source>
</evidence>
<dbReference type="GO" id="GO:0003964">
    <property type="term" value="F:RNA-directed DNA polymerase activity"/>
    <property type="evidence" value="ECO:0007669"/>
    <property type="project" value="UniProtKB-KW"/>
</dbReference>
<feature type="domain" description="Integrase catalytic" evidence="7">
    <location>
        <begin position="113"/>
        <end position="275"/>
    </location>
</feature>
<dbReference type="AlphaFoldDB" id="A0A7N9CDI8"/>
<name>A0A7N9CDI8_MACFA</name>
<evidence type="ECO:0000256" key="1">
    <source>
        <dbReference type="ARBA" id="ARBA00022679"/>
    </source>
</evidence>
<keyword evidence="9" id="KW-1185">Reference proteome</keyword>
<dbReference type="InterPro" id="IPR001584">
    <property type="entry name" value="Integrase_cat-core"/>
</dbReference>
<dbReference type="SUPFAM" id="SSF53098">
    <property type="entry name" value="Ribonuclease H-like"/>
    <property type="match status" value="1"/>
</dbReference>